<dbReference type="Proteomes" id="UP000054485">
    <property type="component" value="Unassembled WGS sequence"/>
</dbReference>
<name>A0A0D0BBM3_9AGAM</name>
<dbReference type="AlphaFoldDB" id="A0A0D0BBM3"/>
<dbReference type="EMBL" id="KN835207">
    <property type="protein sequence ID" value="KIK43677.1"/>
    <property type="molecule type" value="Genomic_DNA"/>
</dbReference>
<keyword evidence="2" id="KW-1185">Reference proteome</keyword>
<dbReference type="OrthoDB" id="3163863at2759"/>
<protein>
    <submittedName>
        <fullName evidence="1">Uncharacterized protein</fullName>
    </submittedName>
</protein>
<reference evidence="2" key="2">
    <citation type="submission" date="2015-01" db="EMBL/GenBank/DDBJ databases">
        <title>Evolutionary Origins and Diversification of the Mycorrhizal Mutualists.</title>
        <authorList>
            <consortium name="DOE Joint Genome Institute"/>
            <consortium name="Mycorrhizal Genomics Consortium"/>
            <person name="Kohler A."/>
            <person name="Kuo A."/>
            <person name="Nagy L.G."/>
            <person name="Floudas D."/>
            <person name="Copeland A."/>
            <person name="Barry K.W."/>
            <person name="Cichocki N."/>
            <person name="Veneault-Fourrey C."/>
            <person name="LaButti K."/>
            <person name="Lindquist E.A."/>
            <person name="Lipzen A."/>
            <person name="Lundell T."/>
            <person name="Morin E."/>
            <person name="Murat C."/>
            <person name="Riley R."/>
            <person name="Ohm R."/>
            <person name="Sun H."/>
            <person name="Tunlid A."/>
            <person name="Henrissat B."/>
            <person name="Grigoriev I.V."/>
            <person name="Hibbett D.S."/>
            <person name="Martin F."/>
        </authorList>
    </citation>
    <scope>NUCLEOTIDE SEQUENCE [LARGE SCALE GENOMIC DNA]</scope>
    <source>
        <strain evidence="2">UH-Slu-Lm8-n1</strain>
    </source>
</reference>
<organism evidence="1 2">
    <name type="scientific">Suillus luteus UH-Slu-Lm8-n1</name>
    <dbReference type="NCBI Taxonomy" id="930992"/>
    <lineage>
        <taxon>Eukaryota</taxon>
        <taxon>Fungi</taxon>
        <taxon>Dikarya</taxon>
        <taxon>Basidiomycota</taxon>
        <taxon>Agaricomycotina</taxon>
        <taxon>Agaricomycetes</taxon>
        <taxon>Agaricomycetidae</taxon>
        <taxon>Boletales</taxon>
        <taxon>Suillineae</taxon>
        <taxon>Suillaceae</taxon>
        <taxon>Suillus</taxon>
    </lineage>
</organism>
<sequence length="113" mass="11702">MGSTITSVHGVSTINLLDAIMEGPEKAGLSSGVRYAAAAIITADQRGKANNSSGLVRCPLCLSAAAQGRALKFIEPSTAALPVPEVVADNVRATSRGSKFRNLVCCSVRAPRY</sequence>
<dbReference type="InParanoid" id="A0A0D0BBM3"/>
<dbReference type="HOGENOM" id="CLU_2135204_0_0_1"/>
<evidence type="ECO:0000313" key="1">
    <source>
        <dbReference type="EMBL" id="KIK43677.1"/>
    </source>
</evidence>
<accession>A0A0D0BBM3</accession>
<evidence type="ECO:0000313" key="2">
    <source>
        <dbReference type="Proteomes" id="UP000054485"/>
    </source>
</evidence>
<reference evidence="1 2" key="1">
    <citation type="submission" date="2014-04" db="EMBL/GenBank/DDBJ databases">
        <authorList>
            <consortium name="DOE Joint Genome Institute"/>
            <person name="Kuo A."/>
            <person name="Ruytinx J."/>
            <person name="Rineau F."/>
            <person name="Colpaert J."/>
            <person name="Kohler A."/>
            <person name="Nagy L.G."/>
            <person name="Floudas D."/>
            <person name="Copeland A."/>
            <person name="Barry K.W."/>
            <person name="Cichocki N."/>
            <person name="Veneault-Fourrey C."/>
            <person name="LaButti K."/>
            <person name="Lindquist E.A."/>
            <person name="Lipzen A."/>
            <person name="Lundell T."/>
            <person name="Morin E."/>
            <person name="Murat C."/>
            <person name="Sun H."/>
            <person name="Tunlid A."/>
            <person name="Henrissat B."/>
            <person name="Grigoriev I.V."/>
            <person name="Hibbett D.S."/>
            <person name="Martin F."/>
            <person name="Nordberg H.P."/>
            <person name="Cantor M.N."/>
            <person name="Hua S.X."/>
        </authorList>
    </citation>
    <scope>NUCLEOTIDE SEQUENCE [LARGE SCALE GENOMIC DNA]</scope>
    <source>
        <strain evidence="1 2">UH-Slu-Lm8-n1</strain>
    </source>
</reference>
<proteinExistence type="predicted"/>
<gene>
    <name evidence="1" type="ORF">CY34DRAFT_803591</name>
</gene>